<dbReference type="HOGENOM" id="CLU_584625_0_0_1"/>
<dbReference type="InParanoid" id="I7M1H7"/>
<name>I7M1H7_TETTS</name>
<keyword evidence="1" id="KW-0175">Coiled coil</keyword>
<feature type="coiled-coil region" evidence="1">
    <location>
        <begin position="409"/>
        <end position="446"/>
    </location>
</feature>
<evidence type="ECO:0000313" key="3">
    <source>
        <dbReference type="EMBL" id="EAR96367.1"/>
    </source>
</evidence>
<dbReference type="KEGG" id="tet:TTHERM_00189360"/>
<reference evidence="4" key="1">
    <citation type="journal article" date="2006" name="PLoS Biol.">
        <title>Macronuclear genome sequence of the ciliate Tetrahymena thermophila, a model eukaryote.</title>
        <authorList>
            <person name="Eisen J.A."/>
            <person name="Coyne R.S."/>
            <person name="Wu M."/>
            <person name="Wu D."/>
            <person name="Thiagarajan M."/>
            <person name="Wortman J.R."/>
            <person name="Badger J.H."/>
            <person name="Ren Q."/>
            <person name="Amedeo P."/>
            <person name="Jones K.M."/>
            <person name="Tallon L.J."/>
            <person name="Delcher A.L."/>
            <person name="Salzberg S.L."/>
            <person name="Silva J.C."/>
            <person name="Haas B.J."/>
            <person name="Majoros W.H."/>
            <person name="Farzad M."/>
            <person name="Carlton J.M."/>
            <person name="Smith R.K. Jr."/>
            <person name="Garg J."/>
            <person name="Pearlman R.E."/>
            <person name="Karrer K.M."/>
            <person name="Sun L."/>
            <person name="Manning G."/>
            <person name="Elde N.C."/>
            <person name="Turkewitz A.P."/>
            <person name="Asai D.J."/>
            <person name="Wilkes D.E."/>
            <person name="Wang Y."/>
            <person name="Cai H."/>
            <person name="Collins K."/>
            <person name="Stewart B.A."/>
            <person name="Lee S.R."/>
            <person name="Wilamowska K."/>
            <person name="Weinberg Z."/>
            <person name="Ruzzo W.L."/>
            <person name="Wloga D."/>
            <person name="Gaertig J."/>
            <person name="Frankel J."/>
            <person name="Tsao C.-C."/>
            <person name="Gorovsky M.A."/>
            <person name="Keeling P.J."/>
            <person name="Waller R.F."/>
            <person name="Patron N.J."/>
            <person name="Cherry J.M."/>
            <person name="Stover N.A."/>
            <person name="Krieger C.J."/>
            <person name="del Toro C."/>
            <person name="Ryder H.F."/>
            <person name="Williamson S.C."/>
            <person name="Barbeau R.A."/>
            <person name="Hamilton E.P."/>
            <person name="Orias E."/>
        </authorList>
    </citation>
    <scope>NUCLEOTIDE SEQUENCE [LARGE SCALE GENOMIC DNA]</scope>
    <source>
        <strain evidence="4">SB210</strain>
    </source>
</reference>
<protein>
    <submittedName>
        <fullName evidence="3">Transmembrane protein, putative</fullName>
    </submittedName>
</protein>
<evidence type="ECO:0000256" key="1">
    <source>
        <dbReference type="SAM" id="Coils"/>
    </source>
</evidence>
<evidence type="ECO:0000256" key="2">
    <source>
        <dbReference type="SAM" id="Phobius"/>
    </source>
</evidence>
<gene>
    <name evidence="3" type="ORF">TTHERM_00189360</name>
</gene>
<sequence length="468" mass="56141">MGQSKSIIQNGIQIEKFSQQNYSDELINQQSQSTIMILEDFINFYKDEKQIHLKILEKLLQNMCIEEECLKRLKITLDEEKNEFFYNENLFRYKVALKTIHLLLSQKKLKSDALLEDAFTEATQMLIFKKELFFTYPFYFFFELLKFSIVHMIIVHFISINKTEIFQLYQKYYFLLFHQLLDGLLARISMIQPSTSELYSKFSKKLRNAHEINVQYFEDKFVNRCYVVRLQDDTADSQENYKSIEELNKFRVNYINQILLSYGQTRVVQLIKIFDQISEAINCEKICYKDVRKQLLNEQEEFHNQINVTIPSFLKSIEEVIYMKNTQKKEIHSLKKQVNEKNLEYLFTKLEKIQKEFNPMETNSLNNQNGNDTLDDSVSKVSHIFSNKHLNIYNHYSRQLIMEDESGFKIRVNQALQVLDEQIQECEETIENNQEQKKQYKVMLNQVIHKIHIFNFIEKKCILKDKIQ</sequence>
<dbReference type="AlphaFoldDB" id="I7M1H7"/>
<keyword evidence="2 3" id="KW-0812">Transmembrane</keyword>
<organism evidence="3 4">
    <name type="scientific">Tetrahymena thermophila (strain SB210)</name>
    <dbReference type="NCBI Taxonomy" id="312017"/>
    <lineage>
        <taxon>Eukaryota</taxon>
        <taxon>Sar</taxon>
        <taxon>Alveolata</taxon>
        <taxon>Ciliophora</taxon>
        <taxon>Intramacronucleata</taxon>
        <taxon>Oligohymenophorea</taxon>
        <taxon>Hymenostomatida</taxon>
        <taxon>Tetrahymenina</taxon>
        <taxon>Tetrahymenidae</taxon>
        <taxon>Tetrahymena</taxon>
    </lineage>
</organism>
<dbReference type="Proteomes" id="UP000009168">
    <property type="component" value="Unassembled WGS sequence"/>
</dbReference>
<dbReference type="GeneID" id="7825888"/>
<evidence type="ECO:0000313" key="4">
    <source>
        <dbReference type="Proteomes" id="UP000009168"/>
    </source>
</evidence>
<dbReference type="EMBL" id="GG662693">
    <property type="protein sequence ID" value="EAR96367.1"/>
    <property type="molecule type" value="Genomic_DNA"/>
</dbReference>
<feature type="transmembrane region" description="Helical" evidence="2">
    <location>
        <begin position="138"/>
        <end position="160"/>
    </location>
</feature>
<proteinExistence type="predicted"/>
<accession>I7M1H7</accession>
<keyword evidence="4" id="KW-1185">Reference proteome</keyword>
<keyword evidence="2" id="KW-0472">Membrane</keyword>
<keyword evidence="2" id="KW-1133">Transmembrane helix</keyword>
<dbReference type="RefSeq" id="XP_001016612.1">
    <property type="nucleotide sequence ID" value="XM_001016612.1"/>
</dbReference>